<protein>
    <submittedName>
        <fullName evidence="1">Uncharacterized protein</fullName>
    </submittedName>
</protein>
<gene>
    <name evidence="1" type="ORF">H634G_07892</name>
</gene>
<keyword evidence="2" id="KW-1185">Reference proteome</keyword>
<accession>A0A0D9NWA0</accession>
<sequence>MRTYTYITITVEGTLLLRQFGSEVLGEPGSPAYAYSLQLYGSDVCSLTTVRGCSQNIEDIERSIDHLYQACFAAGRECALQRDTEKPRHDSECRVDALIERFDKDAVPRPTEGGLEVVISGANVSSSRRLSSCRWTFFESLSPTPAQAIYVVGQAAGRQSQPGKPNVRFMNDNDGRLLFLHGIAGARN</sequence>
<dbReference type="AlphaFoldDB" id="A0A0D9NWA0"/>
<evidence type="ECO:0000313" key="1">
    <source>
        <dbReference type="EMBL" id="KJK76850.1"/>
    </source>
</evidence>
<dbReference type="EMBL" id="KE384742">
    <property type="protein sequence ID" value="KJK76850.1"/>
    <property type="molecule type" value="Genomic_DNA"/>
</dbReference>
<proteinExistence type="predicted"/>
<name>A0A0D9NWA0_METAN</name>
<organism evidence="1 2">
    <name type="scientific">Metarhizium anisopliae BRIP 53293</name>
    <dbReference type="NCBI Taxonomy" id="1291518"/>
    <lineage>
        <taxon>Eukaryota</taxon>
        <taxon>Fungi</taxon>
        <taxon>Dikarya</taxon>
        <taxon>Ascomycota</taxon>
        <taxon>Pezizomycotina</taxon>
        <taxon>Sordariomycetes</taxon>
        <taxon>Hypocreomycetidae</taxon>
        <taxon>Hypocreales</taxon>
        <taxon>Clavicipitaceae</taxon>
        <taxon>Metarhizium</taxon>
    </lineage>
</organism>
<dbReference type="Proteomes" id="UP000054544">
    <property type="component" value="Unassembled WGS sequence"/>
</dbReference>
<reference evidence="2" key="1">
    <citation type="journal article" date="2014" name="BMC Genomics">
        <title>The genome sequence of the biocontrol fungus Metarhizium anisopliae and comparative genomics of Metarhizium species.</title>
        <authorList>
            <person name="Pattemore J.A."/>
            <person name="Hane J.K."/>
            <person name="Williams A.H."/>
            <person name="Wilson B.A."/>
            <person name="Stodart B.J."/>
            <person name="Ash G.J."/>
        </authorList>
    </citation>
    <scope>NUCLEOTIDE SEQUENCE [LARGE SCALE GENOMIC DNA]</scope>
    <source>
        <strain evidence="2">BRIP 53293</strain>
    </source>
</reference>
<evidence type="ECO:0000313" key="2">
    <source>
        <dbReference type="Proteomes" id="UP000054544"/>
    </source>
</evidence>